<comment type="caution">
    <text evidence="2">The sequence shown here is derived from an EMBL/GenBank/DDBJ whole genome shotgun (WGS) entry which is preliminary data.</text>
</comment>
<organism evidence="2 3">
    <name type="scientific">Trichinella nelsoni</name>
    <dbReference type="NCBI Taxonomy" id="6336"/>
    <lineage>
        <taxon>Eukaryota</taxon>
        <taxon>Metazoa</taxon>
        <taxon>Ecdysozoa</taxon>
        <taxon>Nematoda</taxon>
        <taxon>Enoplea</taxon>
        <taxon>Dorylaimia</taxon>
        <taxon>Trichinellida</taxon>
        <taxon>Trichinellidae</taxon>
        <taxon>Trichinella</taxon>
    </lineage>
</organism>
<gene>
    <name evidence="2" type="ORF">T07_1060</name>
</gene>
<protein>
    <submittedName>
        <fullName evidence="2">Uncharacterized protein</fullName>
    </submittedName>
</protein>
<dbReference type="AlphaFoldDB" id="A0A0V0RNN8"/>
<dbReference type="EMBL" id="JYDL01000119">
    <property type="protein sequence ID" value="KRX15928.1"/>
    <property type="molecule type" value="Genomic_DNA"/>
</dbReference>
<name>A0A0V0RNN8_9BILA</name>
<proteinExistence type="predicted"/>
<sequence length="136" mass="14780">MECIGARLFLVGPFLLVSPCVHGTTHPGPVESAPDSCQHPPLNQDFVSEGSRHQRLLSPLLGRDAAAMSPDQAIFLHLAAPLLLQHMHLDLWVRLLGSTQLVFKALRHVFTSEFGSLDGACTPFYQPSTLCTAGPR</sequence>
<feature type="chain" id="PRO_5006868026" evidence="1">
    <location>
        <begin position="24"/>
        <end position="136"/>
    </location>
</feature>
<reference evidence="2 3" key="1">
    <citation type="submission" date="2015-01" db="EMBL/GenBank/DDBJ databases">
        <title>Evolution of Trichinella species and genotypes.</title>
        <authorList>
            <person name="Korhonen P.K."/>
            <person name="Edoardo P."/>
            <person name="Giuseppe L.R."/>
            <person name="Gasser R.B."/>
        </authorList>
    </citation>
    <scope>NUCLEOTIDE SEQUENCE [LARGE SCALE GENOMIC DNA]</scope>
    <source>
        <strain evidence="2">ISS37</strain>
    </source>
</reference>
<accession>A0A0V0RNN8</accession>
<evidence type="ECO:0000313" key="2">
    <source>
        <dbReference type="EMBL" id="KRX15928.1"/>
    </source>
</evidence>
<keyword evidence="1" id="KW-0732">Signal</keyword>
<feature type="signal peptide" evidence="1">
    <location>
        <begin position="1"/>
        <end position="23"/>
    </location>
</feature>
<keyword evidence="3" id="KW-1185">Reference proteome</keyword>
<evidence type="ECO:0000256" key="1">
    <source>
        <dbReference type="SAM" id="SignalP"/>
    </source>
</evidence>
<evidence type="ECO:0000313" key="3">
    <source>
        <dbReference type="Proteomes" id="UP000054630"/>
    </source>
</evidence>
<dbReference type="Proteomes" id="UP000054630">
    <property type="component" value="Unassembled WGS sequence"/>
</dbReference>